<dbReference type="Pfam" id="PF00191">
    <property type="entry name" value="Annexin"/>
    <property type="match status" value="1"/>
</dbReference>
<dbReference type="Gene3D" id="1.10.220.10">
    <property type="entry name" value="Annexin"/>
    <property type="match status" value="1"/>
</dbReference>
<dbReference type="InterPro" id="IPR037104">
    <property type="entry name" value="Annexin_sf"/>
</dbReference>
<evidence type="ECO:0000256" key="3">
    <source>
        <dbReference type="ARBA" id="ARBA00023216"/>
    </source>
</evidence>
<reference evidence="4" key="1">
    <citation type="submission" date="2025-08" db="UniProtKB">
        <authorList>
            <consortium name="Ensembl"/>
        </authorList>
    </citation>
    <scope>IDENTIFICATION</scope>
</reference>
<sequence>RGKSGAGQTSPASNLAEIAQALRKTQDPCTQSRAAFQTVLPVSLSSKGAQAYTEYNVWVGRTIYSYFKRKLISNVVQIMLKRFLPLVYTQVRQLRQFSTMSGNDSGLFLSCTSTRTPKFSIVVPQQYQIQVASSTCAPTRRDTRFLYQREATVPASSGGISKGDYTVGAMIRQNPRTIFQSTLVKWSTGEVRFLTVVCSNVENQLLHVVQHEKRIAKSEIQKSLRSETSGKFQTWLRSCVGCSRNKS</sequence>
<evidence type="ECO:0000313" key="4">
    <source>
        <dbReference type="Ensembl" id="ENSSSCP00060007819.1"/>
    </source>
</evidence>
<dbReference type="GO" id="GO:0005509">
    <property type="term" value="F:calcium ion binding"/>
    <property type="evidence" value="ECO:0007669"/>
    <property type="project" value="InterPro"/>
</dbReference>
<evidence type="ECO:0000256" key="1">
    <source>
        <dbReference type="ARBA" id="ARBA00007831"/>
    </source>
</evidence>
<evidence type="ECO:0000313" key="5">
    <source>
        <dbReference type="Proteomes" id="UP000694723"/>
    </source>
</evidence>
<dbReference type="Ensembl" id="ENSSSCT00060019284.1">
    <property type="protein sequence ID" value="ENSSSCP00060007819.1"/>
    <property type="gene ID" value="ENSSSCG00060014535.1"/>
</dbReference>
<keyword evidence="3" id="KW-0041">Annexin</keyword>
<protein>
    <submittedName>
        <fullName evidence="4">Uncharacterized protein</fullName>
    </submittedName>
</protein>
<organism evidence="4 5">
    <name type="scientific">Sus scrofa</name>
    <name type="common">Pig</name>
    <dbReference type="NCBI Taxonomy" id="9823"/>
    <lineage>
        <taxon>Eukaryota</taxon>
        <taxon>Metazoa</taxon>
        <taxon>Chordata</taxon>
        <taxon>Craniata</taxon>
        <taxon>Vertebrata</taxon>
        <taxon>Euteleostomi</taxon>
        <taxon>Mammalia</taxon>
        <taxon>Eutheria</taxon>
        <taxon>Laurasiatheria</taxon>
        <taxon>Artiodactyla</taxon>
        <taxon>Suina</taxon>
        <taxon>Suidae</taxon>
        <taxon>Sus</taxon>
    </lineage>
</organism>
<dbReference type="InterPro" id="IPR018502">
    <property type="entry name" value="Annexin_repeat"/>
</dbReference>
<dbReference type="Proteomes" id="UP000694723">
    <property type="component" value="Unplaced"/>
</dbReference>
<dbReference type="SUPFAM" id="SSF47874">
    <property type="entry name" value="Annexin"/>
    <property type="match status" value="1"/>
</dbReference>
<dbReference type="AlphaFoldDB" id="A0A8D1T2S1"/>
<dbReference type="GO" id="GO:0005544">
    <property type="term" value="F:calcium-dependent phospholipid binding"/>
    <property type="evidence" value="ECO:0007669"/>
    <property type="project" value="InterPro"/>
</dbReference>
<evidence type="ECO:0000256" key="2">
    <source>
        <dbReference type="ARBA" id="ARBA00022737"/>
    </source>
</evidence>
<accession>A0A8D1T2S1</accession>
<keyword evidence="2" id="KW-0677">Repeat</keyword>
<name>A0A8D1T2S1_PIG</name>
<proteinExistence type="inferred from homology"/>
<comment type="similarity">
    <text evidence="1">Belongs to the annexin family.</text>
</comment>